<feature type="transmembrane region" description="Helical" evidence="7">
    <location>
        <begin position="70"/>
        <end position="90"/>
    </location>
</feature>
<protein>
    <submittedName>
        <fullName evidence="9">Multidrug DMT transporter permease</fullName>
    </submittedName>
</protein>
<accession>A0A1Y0LA46</accession>
<evidence type="ECO:0000256" key="2">
    <source>
        <dbReference type="ARBA" id="ARBA00007362"/>
    </source>
</evidence>
<dbReference type="Pfam" id="PF00892">
    <property type="entry name" value="EamA"/>
    <property type="match status" value="2"/>
</dbReference>
<comment type="similarity">
    <text evidence="2">Belongs to the EamA transporter family.</text>
</comment>
<reference evidence="11 12" key="1">
    <citation type="submission" date="2016-05" db="EMBL/GenBank/DDBJ databases">
        <title>Complete genome sequence of two 2,5-diketo-D-glunonic acid producing strain Tatumella citrea.</title>
        <authorList>
            <person name="Duan C."/>
            <person name="Yang J."/>
            <person name="Yang S."/>
        </authorList>
    </citation>
    <scope>NUCLEOTIDE SEQUENCE [LARGE SCALE GENOMIC DNA]</scope>
    <source>
        <strain evidence="10 11">ATCC 39140</strain>
        <strain evidence="9 12">DSM 13699</strain>
    </source>
</reference>
<keyword evidence="3" id="KW-1003">Cell membrane</keyword>
<dbReference type="PANTHER" id="PTHR32322">
    <property type="entry name" value="INNER MEMBRANE TRANSPORTER"/>
    <property type="match status" value="1"/>
</dbReference>
<dbReference type="SUPFAM" id="SSF103481">
    <property type="entry name" value="Multidrug resistance efflux transporter EmrE"/>
    <property type="match status" value="2"/>
</dbReference>
<dbReference type="EMBL" id="CP015581">
    <property type="protein sequence ID" value="ARU98547.1"/>
    <property type="molecule type" value="Genomic_DNA"/>
</dbReference>
<proteinExistence type="inferred from homology"/>
<dbReference type="GO" id="GO:0016020">
    <property type="term" value="C:membrane"/>
    <property type="evidence" value="ECO:0007669"/>
    <property type="project" value="UniProtKB-SubCell"/>
</dbReference>
<feature type="transmembrane region" description="Helical" evidence="7">
    <location>
        <begin position="96"/>
        <end position="115"/>
    </location>
</feature>
<keyword evidence="6 7" id="KW-0472">Membrane</keyword>
<evidence type="ECO:0000256" key="6">
    <source>
        <dbReference type="ARBA" id="ARBA00023136"/>
    </source>
</evidence>
<evidence type="ECO:0000256" key="4">
    <source>
        <dbReference type="ARBA" id="ARBA00022692"/>
    </source>
</evidence>
<comment type="subcellular location">
    <subcellularLocation>
        <location evidence="1">Cell membrane</location>
        <topology evidence="1">Multi-pass membrane protein</topology>
    </subcellularLocation>
</comment>
<evidence type="ECO:0000259" key="8">
    <source>
        <dbReference type="Pfam" id="PF00892"/>
    </source>
</evidence>
<sequence length="302" mass="32383">MPEKQHPLTAQAGTALFVLLWGSAAIFTRLGLNYASPLALLSCRFSVALMVLLLIGSLRRRWLPVKGSRLRVALTGLIFIGGYSVCYFRAMALGITPGLMATLLGIQPILTLCITERGFTGTRLTGLVIALGGLVLLVWRSLSSSHFAAAGMGYALAALLFITAGTLMQKKIAQPPADVMPLQYAVSLLLCLLLTPLSGFQLHLSLSLMISVLFLGVLISVVAQLLFYRMLNTGSLVNVTSLFYLVPVITALLDYLMLGNRLSAAACGGMVAIFAGIWLVYRSANTTIKENSKTTARIRSAD</sequence>
<dbReference type="KEGG" id="tci:A7K98_12470"/>
<evidence type="ECO:0000313" key="9">
    <source>
        <dbReference type="EMBL" id="ARU94508.1"/>
    </source>
</evidence>
<feature type="transmembrane region" description="Helical" evidence="7">
    <location>
        <begin position="206"/>
        <end position="228"/>
    </location>
</feature>
<dbReference type="Proteomes" id="UP000195814">
    <property type="component" value="Chromosome"/>
</dbReference>
<name>A0A1Y0LA46_TATCI</name>
<keyword evidence="11" id="KW-1185">Reference proteome</keyword>
<evidence type="ECO:0000313" key="10">
    <source>
        <dbReference type="EMBL" id="ARU98547.1"/>
    </source>
</evidence>
<feature type="transmembrane region" description="Helical" evidence="7">
    <location>
        <begin position="235"/>
        <end position="256"/>
    </location>
</feature>
<evidence type="ECO:0000313" key="11">
    <source>
        <dbReference type="Proteomes" id="UP000195729"/>
    </source>
</evidence>
<dbReference type="AlphaFoldDB" id="A0A1Y0LA46"/>
<dbReference type="RefSeq" id="WP_087488871.1">
    <property type="nucleotide sequence ID" value="NZ_CP015579.1"/>
</dbReference>
<feature type="domain" description="EamA" evidence="8">
    <location>
        <begin position="151"/>
        <end position="281"/>
    </location>
</feature>
<dbReference type="PANTHER" id="PTHR32322:SF2">
    <property type="entry name" value="EAMA DOMAIN-CONTAINING PROTEIN"/>
    <property type="match status" value="1"/>
</dbReference>
<feature type="transmembrane region" description="Helical" evidence="7">
    <location>
        <begin position="12"/>
        <end position="32"/>
    </location>
</feature>
<evidence type="ECO:0000256" key="5">
    <source>
        <dbReference type="ARBA" id="ARBA00022989"/>
    </source>
</evidence>
<evidence type="ECO:0000256" key="1">
    <source>
        <dbReference type="ARBA" id="ARBA00004651"/>
    </source>
</evidence>
<dbReference type="Proteomes" id="UP000195729">
    <property type="component" value="Chromosome"/>
</dbReference>
<organism evidence="9 12">
    <name type="scientific">Tatumella citrea</name>
    <name type="common">Pantoea citrea</name>
    <dbReference type="NCBI Taxonomy" id="53336"/>
    <lineage>
        <taxon>Bacteria</taxon>
        <taxon>Pseudomonadati</taxon>
        <taxon>Pseudomonadota</taxon>
        <taxon>Gammaproteobacteria</taxon>
        <taxon>Enterobacterales</taxon>
        <taxon>Erwiniaceae</taxon>
        <taxon>Tatumella</taxon>
    </lineage>
</organism>
<evidence type="ECO:0000313" key="12">
    <source>
        <dbReference type="Proteomes" id="UP000195814"/>
    </source>
</evidence>
<feature type="transmembrane region" description="Helical" evidence="7">
    <location>
        <begin position="148"/>
        <end position="167"/>
    </location>
</feature>
<keyword evidence="5 7" id="KW-1133">Transmembrane helix</keyword>
<dbReference type="EMBL" id="CP015579">
    <property type="protein sequence ID" value="ARU94508.1"/>
    <property type="molecule type" value="Genomic_DNA"/>
</dbReference>
<dbReference type="InterPro" id="IPR050638">
    <property type="entry name" value="AA-Vitamin_Transporters"/>
</dbReference>
<gene>
    <name evidence="9" type="ORF">A7K98_12470</name>
    <name evidence="10" type="ORF">A7K99_12465</name>
</gene>
<feature type="domain" description="EamA" evidence="8">
    <location>
        <begin position="16"/>
        <end position="138"/>
    </location>
</feature>
<keyword evidence="4 7" id="KW-0812">Transmembrane</keyword>
<feature type="transmembrane region" description="Helical" evidence="7">
    <location>
        <begin position="179"/>
        <end position="200"/>
    </location>
</feature>
<dbReference type="OrthoDB" id="9809509at2"/>
<dbReference type="InterPro" id="IPR000620">
    <property type="entry name" value="EamA_dom"/>
</dbReference>
<feature type="transmembrane region" description="Helical" evidence="7">
    <location>
        <begin position="38"/>
        <end position="58"/>
    </location>
</feature>
<feature type="transmembrane region" description="Helical" evidence="7">
    <location>
        <begin position="124"/>
        <end position="142"/>
    </location>
</feature>
<feature type="transmembrane region" description="Helical" evidence="7">
    <location>
        <begin position="262"/>
        <end position="281"/>
    </location>
</feature>
<dbReference type="InterPro" id="IPR037185">
    <property type="entry name" value="EmrE-like"/>
</dbReference>
<evidence type="ECO:0000256" key="3">
    <source>
        <dbReference type="ARBA" id="ARBA00022475"/>
    </source>
</evidence>
<evidence type="ECO:0000256" key="7">
    <source>
        <dbReference type="SAM" id="Phobius"/>
    </source>
</evidence>